<proteinExistence type="inferred from homology"/>
<keyword evidence="3 7" id="KW-0694">RNA-binding</keyword>
<evidence type="ECO:0000256" key="5">
    <source>
        <dbReference type="ARBA" id="ARBA00036944"/>
    </source>
</evidence>
<dbReference type="OrthoDB" id="9807213at2"/>
<evidence type="ECO:0000256" key="6">
    <source>
        <dbReference type="ARBA" id="ARBA00037383"/>
    </source>
</evidence>
<dbReference type="InterPro" id="IPR042092">
    <property type="entry name" value="PsdUridine_s_RsuA/RluB/E/F_cat"/>
</dbReference>
<dbReference type="GO" id="GO:0005829">
    <property type="term" value="C:cytosol"/>
    <property type="evidence" value="ECO:0007669"/>
    <property type="project" value="UniProtKB-ARBA"/>
</dbReference>
<dbReference type="SMART" id="SM00363">
    <property type="entry name" value="S4"/>
    <property type="match status" value="1"/>
</dbReference>
<dbReference type="InterPro" id="IPR050343">
    <property type="entry name" value="RsuA_PseudoU_synthase"/>
</dbReference>
<keyword evidence="2" id="KW-0698">rRNA processing</keyword>
<dbReference type="Gene3D" id="3.30.70.1560">
    <property type="entry name" value="Alpha-L RNA-binding motif"/>
    <property type="match status" value="1"/>
</dbReference>
<dbReference type="FunFam" id="3.30.70.1560:FF:000001">
    <property type="entry name" value="Pseudouridine synthase"/>
    <property type="match status" value="1"/>
</dbReference>
<dbReference type="CDD" id="cd00165">
    <property type="entry name" value="S4"/>
    <property type="match status" value="1"/>
</dbReference>
<comment type="caution">
    <text evidence="11">The sequence shown here is derived from an EMBL/GenBank/DDBJ whole genome shotgun (WGS) entry which is preliminary data.</text>
</comment>
<feature type="region of interest" description="Disordered" evidence="9">
    <location>
        <begin position="1"/>
        <end position="82"/>
    </location>
</feature>
<evidence type="ECO:0000313" key="12">
    <source>
        <dbReference type="Proteomes" id="UP000480275"/>
    </source>
</evidence>
<evidence type="ECO:0000256" key="4">
    <source>
        <dbReference type="ARBA" id="ARBA00023235"/>
    </source>
</evidence>
<name>A0A6L5JUM7_RHOTE</name>
<feature type="domain" description="RNA-binding S4" evidence="10">
    <location>
        <begin position="82"/>
        <end position="141"/>
    </location>
</feature>
<accession>A0A6L5JUM7</accession>
<evidence type="ECO:0000256" key="7">
    <source>
        <dbReference type="PROSITE-ProRule" id="PRU00182"/>
    </source>
</evidence>
<dbReference type="NCBIfam" id="TIGR00093">
    <property type="entry name" value="pseudouridine synthase"/>
    <property type="match status" value="1"/>
</dbReference>
<comment type="function">
    <text evidence="6">Responsible for synthesis of pseudouridine from uracil-2605 in 23S ribosomal RNA.</text>
</comment>
<keyword evidence="4 8" id="KW-0413">Isomerase</keyword>
<dbReference type="AlphaFoldDB" id="A0A6L5JUM7"/>
<feature type="compositionally biased region" description="Basic and acidic residues" evidence="9">
    <location>
        <begin position="64"/>
        <end position="82"/>
    </location>
</feature>
<dbReference type="EC" id="5.4.99.-" evidence="8"/>
<organism evidence="11 12">
    <name type="scientific">Rhodocyclus tenuis</name>
    <name type="common">Rhodospirillum tenue</name>
    <dbReference type="NCBI Taxonomy" id="1066"/>
    <lineage>
        <taxon>Bacteria</taxon>
        <taxon>Pseudomonadati</taxon>
        <taxon>Pseudomonadota</taxon>
        <taxon>Betaproteobacteria</taxon>
        <taxon>Rhodocyclales</taxon>
        <taxon>Rhodocyclaceae</taxon>
        <taxon>Rhodocyclus</taxon>
    </lineage>
</organism>
<protein>
    <recommendedName>
        <fullName evidence="8">Pseudouridine synthase</fullName>
        <ecNumber evidence="8">5.4.99.-</ecNumber>
    </recommendedName>
</protein>
<dbReference type="CDD" id="cd02556">
    <property type="entry name" value="PseudoU_synth_RluB"/>
    <property type="match status" value="1"/>
</dbReference>
<dbReference type="PROSITE" id="PS01149">
    <property type="entry name" value="PSI_RSU"/>
    <property type="match status" value="1"/>
</dbReference>
<dbReference type="GO" id="GO:0000455">
    <property type="term" value="P:enzyme-directed rRNA pseudouridine synthesis"/>
    <property type="evidence" value="ECO:0007669"/>
    <property type="project" value="UniProtKB-ARBA"/>
</dbReference>
<comment type="similarity">
    <text evidence="1 8">Belongs to the pseudouridine synthase RsuA family.</text>
</comment>
<evidence type="ECO:0000256" key="8">
    <source>
        <dbReference type="RuleBase" id="RU003887"/>
    </source>
</evidence>
<evidence type="ECO:0000256" key="2">
    <source>
        <dbReference type="ARBA" id="ARBA00022552"/>
    </source>
</evidence>
<dbReference type="Proteomes" id="UP000480275">
    <property type="component" value="Unassembled WGS sequence"/>
</dbReference>
<dbReference type="SUPFAM" id="SSF55120">
    <property type="entry name" value="Pseudouridine synthase"/>
    <property type="match status" value="1"/>
</dbReference>
<evidence type="ECO:0000256" key="3">
    <source>
        <dbReference type="ARBA" id="ARBA00022884"/>
    </source>
</evidence>
<sequence length="337" mass="37601">MPAKPVKPRKPRSSTPSPAGGRRREGASSAPPARRGARADASAPRREAEDAPERDLAPARTPRVPRETSKRTRHQEFAAKPERLHKLLAQSGYGSRREMEEMIEAGRVAVDGETATVGLLVSPGARVKINGKLVQLKFSNRLPRVILYHKPEGEIVSRDDPEKRPSVFNALPRLSGGRWVAVGRLDFNTSGLLLFTTSGELANRLMHPRYNLVREYAVRVLGEISDEARLRLREGVELEDGPAKFAAFEDAGGDGANRWYRVALYEGRNREVRRMFESVGVVVSRLMRVRYGPFILPPGLRRGQVREIEAPDVQKLLADFGLDVPAPGRPLHRPRER</sequence>
<evidence type="ECO:0000256" key="1">
    <source>
        <dbReference type="ARBA" id="ARBA00008348"/>
    </source>
</evidence>
<dbReference type="Pfam" id="PF00849">
    <property type="entry name" value="PseudoU_synth_2"/>
    <property type="match status" value="1"/>
</dbReference>
<reference evidence="11 12" key="1">
    <citation type="submission" date="2019-10" db="EMBL/GenBank/DDBJ databases">
        <title>Whole-genome sequence of the purple nonsulfur photosynthetic bacterium Rhodocyclus tenuis.</title>
        <authorList>
            <person name="Kyndt J.A."/>
            <person name="Meyer T.E."/>
        </authorList>
    </citation>
    <scope>NUCLEOTIDE SEQUENCE [LARGE SCALE GENOMIC DNA]</scope>
    <source>
        <strain evidence="11 12">DSM 110</strain>
    </source>
</reference>
<dbReference type="InterPro" id="IPR006145">
    <property type="entry name" value="PsdUridine_synth_RsuA/RluA"/>
</dbReference>
<dbReference type="GO" id="GO:0003723">
    <property type="term" value="F:RNA binding"/>
    <property type="evidence" value="ECO:0007669"/>
    <property type="project" value="UniProtKB-KW"/>
</dbReference>
<dbReference type="PANTHER" id="PTHR47683">
    <property type="entry name" value="PSEUDOURIDINE SYNTHASE FAMILY PROTEIN-RELATED"/>
    <property type="match status" value="1"/>
</dbReference>
<dbReference type="InterPro" id="IPR000748">
    <property type="entry name" value="PsdUridine_synth_RsuA/RluB/E/F"/>
</dbReference>
<dbReference type="InterPro" id="IPR018496">
    <property type="entry name" value="PsdUridine_synth_RsuA/RluB_CS"/>
</dbReference>
<feature type="compositionally biased region" description="Basic residues" evidence="9">
    <location>
        <begin position="1"/>
        <end position="12"/>
    </location>
</feature>
<dbReference type="GO" id="GO:0160139">
    <property type="term" value="F:23S rRNA pseudouridine(2605) synthase activity"/>
    <property type="evidence" value="ECO:0007669"/>
    <property type="project" value="UniProtKB-EC"/>
</dbReference>
<dbReference type="NCBIfam" id="NF007976">
    <property type="entry name" value="PRK10700.1"/>
    <property type="match status" value="1"/>
</dbReference>
<dbReference type="Gene3D" id="3.10.290.10">
    <property type="entry name" value="RNA-binding S4 domain"/>
    <property type="match status" value="1"/>
</dbReference>
<dbReference type="EMBL" id="WIXJ01000002">
    <property type="protein sequence ID" value="MQY51083.1"/>
    <property type="molecule type" value="Genomic_DNA"/>
</dbReference>
<evidence type="ECO:0000256" key="9">
    <source>
        <dbReference type="SAM" id="MobiDB-lite"/>
    </source>
</evidence>
<dbReference type="PANTHER" id="PTHR47683:SF3">
    <property type="entry name" value="RIBOSOMAL LARGE SUBUNIT PSEUDOURIDINE SYNTHASE B"/>
    <property type="match status" value="1"/>
</dbReference>
<dbReference type="InterPro" id="IPR002942">
    <property type="entry name" value="S4_RNA-bd"/>
</dbReference>
<evidence type="ECO:0000259" key="10">
    <source>
        <dbReference type="SMART" id="SM00363"/>
    </source>
</evidence>
<dbReference type="SUPFAM" id="SSF55174">
    <property type="entry name" value="Alpha-L RNA-binding motif"/>
    <property type="match status" value="1"/>
</dbReference>
<dbReference type="PROSITE" id="PS50889">
    <property type="entry name" value="S4"/>
    <property type="match status" value="1"/>
</dbReference>
<dbReference type="InterPro" id="IPR020103">
    <property type="entry name" value="PsdUridine_synth_cat_dom_sf"/>
</dbReference>
<evidence type="ECO:0000313" key="11">
    <source>
        <dbReference type="EMBL" id="MQY51083.1"/>
    </source>
</evidence>
<dbReference type="InterPro" id="IPR020094">
    <property type="entry name" value="TruA/RsuA/RluB/E/F_N"/>
</dbReference>
<dbReference type="FunFam" id="3.10.290.10:FF:000003">
    <property type="entry name" value="Pseudouridine synthase"/>
    <property type="match status" value="1"/>
</dbReference>
<dbReference type="FunFam" id="3.30.70.580:FF:000009">
    <property type="entry name" value="Pseudouridine synthase"/>
    <property type="match status" value="1"/>
</dbReference>
<comment type="catalytic activity">
    <reaction evidence="5">
        <text>uridine(2605) in 23S rRNA = pseudouridine(2605) in 23S rRNA</text>
        <dbReference type="Rhea" id="RHEA:42520"/>
        <dbReference type="Rhea" id="RHEA-COMP:10095"/>
        <dbReference type="Rhea" id="RHEA-COMP:10096"/>
        <dbReference type="ChEBI" id="CHEBI:65314"/>
        <dbReference type="ChEBI" id="CHEBI:65315"/>
        <dbReference type="EC" id="5.4.99.22"/>
    </reaction>
</comment>
<feature type="compositionally biased region" description="Basic and acidic residues" evidence="9">
    <location>
        <begin position="43"/>
        <end position="57"/>
    </location>
</feature>
<dbReference type="Gene3D" id="3.30.70.580">
    <property type="entry name" value="Pseudouridine synthase I, catalytic domain, N-terminal subdomain"/>
    <property type="match status" value="1"/>
</dbReference>
<gene>
    <name evidence="11" type="ORF">GHK24_04740</name>
</gene>
<dbReference type="InterPro" id="IPR036986">
    <property type="entry name" value="S4_RNA-bd_sf"/>
</dbReference>
<dbReference type="Pfam" id="PF01479">
    <property type="entry name" value="S4"/>
    <property type="match status" value="1"/>
</dbReference>
<feature type="compositionally biased region" description="Low complexity" evidence="9">
    <location>
        <begin position="27"/>
        <end position="42"/>
    </location>
</feature>